<keyword evidence="1" id="KW-0808">Transferase</keyword>
<dbReference type="NCBIfam" id="TIGR00125">
    <property type="entry name" value="cyt_tran_rel"/>
    <property type="match status" value="2"/>
</dbReference>
<gene>
    <name evidence="4" type="ORF">DXA68_07240</name>
</gene>
<proteinExistence type="predicted"/>
<dbReference type="AlphaFoldDB" id="A0A413H7X1"/>
<dbReference type="RefSeq" id="WP_117987026.1">
    <property type="nucleotide sequence ID" value="NZ_CABMFG010000008.1"/>
</dbReference>
<keyword evidence="2" id="KW-0548">Nucleotidyltransferase</keyword>
<dbReference type="GO" id="GO:0016779">
    <property type="term" value="F:nucleotidyltransferase activity"/>
    <property type="evidence" value="ECO:0007669"/>
    <property type="project" value="UniProtKB-KW"/>
</dbReference>
<dbReference type="InterPro" id="IPR014729">
    <property type="entry name" value="Rossmann-like_a/b/a_fold"/>
</dbReference>
<evidence type="ECO:0000313" key="5">
    <source>
        <dbReference type="Proteomes" id="UP000286075"/>
    </source>
</evidence>
<dbReference type="Gene3D" id="3.40.50.620">
    <property type="entry name" value="HUPs"/>
    <property type="match status" value="2"/>
</dbReference>
<organism evidence="4 5">
    <name type="scientific">Bacteroides stercorirosoris</name>
    <dbReference type="NCBI Taxonomy" id="871324"/>
    <lineage>
        <taxon>Bacteria</taxon>
        <taxon>Pseudomonadati</taxon>
        <taxon>Bacteroidota</taxon>
        <taxon>Bacteroidia</taxon>
        <taxon>Bacteroidales</taxon>
        <taxon>Bacteroidaceae</taxon>
        <taxon>Bacteroides</taxon>
    </lineage>
</organism>
<dbReference type="PANTHER" id="PTHR43793:SF1">
    <property type="entry name" value="FAD SYNTHASE"/>
    <property type="match status" value="1"/>
</dbReference>
<dbReference type="InterPro" id="IPR004821">
    <property type="entry name" value="Cyt_trans-like"/>
</dbReference>
<protein>
    <recommendedName>
        <fullName evidence="3">Cytidyltransferase-like domain-containing protein</fullName>
    </recommendedName>
</protein>
<dbReference type="InterPro" id="IPR050385">
    <property type="entry name" value="Archaeal_FAD_synthase"/>
</dbReference>
<dbReference type="Proteomes" id="UP000286075">
    <property type="component" value="Unassembled WGS sequence"/>
</dbReference>
<dbReference type="Pfam" id="PF01467">
    <property type="entry name" value="CTP_transf_like"/>
    <property type="match status" value="2"/>
</dbReference>
<name>A0A413H7X1_9BACE</name>
<dbReference type="SUPFAM" id="SSF52374">
    <property type="entry name" value="Nucleotidylyl transferase"/>
    <property type="match status" value="2"/>
</dbReference>
<comment type="caution">
    <text evidence="4">The sequence shown here is derived from an EMBL/GenBank/DDBJ whole genome shotgun (WGS) entry which is preliminary data.</text>
</comment>
<dbReference type="EMBL" id="QSCF01000008">
    <property type="protein sequence ID" value="RGX79697.1"/>
    <property type="molecule type" value="Genomic_DNA"/>
</dbReference>
<evidence type="ECO:0000259" key="3">
    <source>
        <dbReference type="Pfam" id="PF01467"/>
    </source>
</evidence>
<evidence type="ECO:0000256" key="2">
    <source>
        <dbReference type="ARBA" id="ARBA00022695"/>
    </source>
</evidence>
<dbReference type="OrthoDB" id="9795543at2"/>
<sequence length="277" mass="31834">MDGQSDVLKKYRIGYTQGTYDMFHIGHLNFLNHAKEQCDYLVVGVNSDRLVLQDEELFPTVNENERCKIVCNVKVVDKVVIVDTLDVTEVLKNVRFDVVFIENDWSETVCWKNSKNELLKHNIDVVSLNTDISFSSYIAKTRLKIGYTTGTFDMFHVGHLHILQQAKTMCDYLIVGVSTDELVQSYKNKKPIIPFNDRVSIVESTKFADLVIAQENRDKIAAFERLHFDVMFVGDDWKGDALFESVEKYLNAHGAEIVYFPYTQGVSSTMLRKKMGY</sequence>
<feature type="domain" description="Cytidyltransferase-like" evidence="3">
    <location>
        <begin position="16"/>
        <end position="127"/>
    </location>
</feature>
<reference evidence="4 5" key="1">
    <citation type="submission" date="2018-08" db="EMBL/GenBank/DDBJ databases">
        <title>A genome reference for cultivated species of the human gut microbiota.</title>
        <authorList>
            <person name="Zou Y."/>
            <person name="Xue W."/>
            <person name="Luo G."/>
        </authorList>
    </citation>
    <scope>NUCLEOTIDE SEQUENCE [LARGE SCALE GENOMIC DNA]</scope>
    <source>
        <strain evidence="4 5">OF03-9BH</strain>
    </source>
</reference>
<feature type="domain" description="Cytidyltransferase-like" evidence="3">
    <location>
        <begin position="147"/>
        <end position="273"/>
    </location>
</feature>
<evidence type="ECO:0000256" key="1">
    <source>
        <dbReference type="ARBA" id="ARBA00022679"/>
    </source>
</evidence>
<evidence type="ECO:0000313" key="4">
    <source>
        <dbReference type="EMBL" id="RGX79697.1"/>
    </source>
</evidence>
<accession>A0A413H7X1</accession>
<dbReference type="PANTHER" id="PTHR43793">
    <property type="entry name" value="FAD SYNTHASE"/>
    <property type="match status" value="1"/>
</dbReference>